<dbReference type="InterPro" id="IPR015947">
    <property type="entry name" value="PUA-like_sf"/>
</dbReference>
<dbReference type="EC" id="2.7.7.4" evidence="8"/>
<dbReference type="InterPro" id="IPR025980">
    <property type="entry name" value="ATP-Sase_PUA-like_dom"/>
</dbReference>
<feature type="domain" description="ATP-sulfurylase PUA-like" evidence="10">
    <location>
        <begin position="5"/>
        <end position="154"/>
    </location>
</feature>
<dbReference type="RefSeq" id="WP_077364179.1">
    <property type="nucleotide sequence ID" value="NZ_MQMF01000003.1"/>
</dbReference>
<dbReference type="GO" id="GO:0000103">
    <property type="term" value="P:sulfate assimilation"/>
    <property type="evidence" value="ECO:0007669"/>
    <property type="project" value="UniProtKB-UniRule"/>
</dbReference>
<sequence>MATLQPHGGTLINQFRPDTPYEHIQKEIELDLTALSDLELIAIGAYSPLTGFLNQADYQSVLERIRLSDGTVWSLPITLPVTHETAQSLSTGEDVRLTFDGETYGILQVGDIYFPDKHIEAEKVYKTSDIKHPGVKKLLERPTVYVGGDITLVKRLEKKSFKNYHLDPRETRKKFSSLGWKTVVGFQTRNPVHRAHEYIQKTALETVDGLFLNPLVGETKSDDIPADVRMKSYRVLIENYYPSDRVFLAVFPAAMRYAGPREAIFHALVRKNYGCTHFIVGRDHAGVGSYYGTYEAQEIFSQFTANEIGITTLFFEHSFYCTKCEAMASSKTCPHSSEHHVILSGTKVRELLRNGELPPSTFSRKEVVEVLINGLRRHEENQLKGDANEYTAQYRLAR</sequence>
<comment type="catalytic activity">
    <reaction evidence="7 8">
        <text>sulfate + ATP + H(+) = adenosine 5'-phosphosulfate + diphosphate</text>
        <dbReference type="Rhea" id="RHEA:18133"/>
        <dbReference type="ChEBI" id="CHEBI:15378"/>
        <dbReference type="ChEBI" id="CHEBI:16189"/>
        <dbReference type="ChEBI" id="CHEBI:30616"/>
        <dbReference type="ChEBI" id="CHEBI:33019"/>
        <dbReference type="ChEBI" id="CHEBI:58243"/>
        <dbReference type="EC" id="2.7.7.4"/>
    </reaction>
</comment>
<dbReference type="NCBIfam" id="TIGR00339">
    <property type="entry name" value="sopT"/>
    <property type="match status" value="1"/>
</dbReference>
<evidence type="ECO:0000259" key="10">
    <source>
        <dbReference type="Pfam" id="PF14306"/>
    </source>
</evidence>
<dbReference type="InterPro" id="IPR024951">
    <property type="entry name" value="Sulfurylase_cat_dom"/>
</dbReference>
<dbReference type="PANTHER" id="PTHR43509:SF1">
    <property type="entry name" value="SULFATE ADENYLYLTRANSFERASE"/>
    <property type="match status" value="1"/>
</dbReference>
<dbReference type="InterPro" id="IPR020792">
    <property type="entry name" value="SO4_adenylyltransferase_pro"/>
</dbReference>
<dbReference type="NCBIfam" id="NF003166">
    <property type="entry name" value="PRK04149.1"/>
    <property type="match status" value="1"/>
</dbReference>
<dbReference type="Gene3D" id="3.10.400.10">
    <property type="entry name" value="Sulfate adenylyltransferase"/>
    <property type="match status" value="1"/>
</dbReference>
<keyword evidence="2 8" id="KW-0808">Transferase</keyword>
<proteinExistence type="inferred from homology"/>
<comment type="similarity">
    <text evidence="6 8">Belongs to the sulfate adenylyltransferase family.</text>
</comment>
<keyword evidence="5 8" id="KW-0067">ATP-binding</keyword>
<dbReference type="Pfam" id="PF14306">
    <property type="entry name" value="PUA_2"/>
    <property type="match status" value="1"/>
</dbReference>
<accession>A0A1V3G6M8</accession>
<dbReference type="GO" id="GO:0004781">
    <property type="term" value="F:sulfate adenylyltransferase (ATP) activity"/>
    <property type="evidence" value="ECO:0007669"/>
    <property type="project" value="UniProtKB-UniRule"/>
</dbReference>
<dbReference type="PANTHER" id="PTHR43509">
    <property type="match status" value="1"/>
</dbReference>
<evidence type="ECO:0000256" key="8">
    <source>
        <dbReference type="HAMAP-Rule" id="MF_00066"/>
    </source>
</evidence>
<dbReference type="InterPro" id="IPR014729">
    <property type="entry name" value="Rossmann-like_a/b/a_fold"/>
</dbReference>
<dbReference type="GO" id="GO:0070814">
    <property type="term" value="P:hydrogen sulfide biosynthetic process"/>
    <property type="evidence" value="ECO:0007669"/>
    <property type="project" value="UniProtKB-UniRule"/>
</dbReference>
<feature type="domain" description="Sulphate adenylyltransferase catalytic" evidence="9">
    <location>
        <begin position="163"/>
        <end position="372"/>
    </location>
</feature>
<dbReference type="CDD" id="cd00517">
    <property type="entry name" value="ATPS"/>
    <property type="match status" value="1"/>
</dbReference>
<evidence type="ECO:0000259" key="9">
    <source>
        <dbReference type="Pfam" id="PF01747"/>
    </source>
</evidence>
<evidence type="ECO:0000313" key="11">
    <source>
        <dbReference type="EMBL" id="OOE10653.1"/>
    </source>
</evidence>
<dbReference type="EMBL" id="MQMF01000003">
    <property type="protein sequence ID" value="OOE10653.1"/>
    <property type="molecule type" value="Genomic_DNA"/>
</dbReference>
<dbReference type="SUPFAM" id="SSF52374">
    <property type="entry name" value="Nucleotidylyl transferase"/>
    <property type="match status" value="1"/>
</dbReference>
<evidence type="ECO:0000256" key="5">
    <source>
        <dbReference type="ARBA" id="ARBA00022840"/>
    </source>
</evidence>
<gene>
    <name evidence="8" type="primary">sat</name>
    <name evidence="11" type="ORF">UN64_14960</name>
</gene>
<comment type="pathway">
    <text evidence="1 8">Sulfur metabolism; hydrogen sulfide biosynthesis; sulfite from sulfate: step 1/3.</text>
</comment>
<dbReference type="SUPFAM" id="SSF88697">
    <property type="entry name" value="PUA domain-like"/>
    <property type="match status" value="1"/>
</dbReference>
<dbReference type="Proteomes" id="UP000188597">
    <property type="component" value="Unassembled WGS sequence"/>
</dbReference>
<dbReference type="InterPro" id="IPR002650">
    <property type="entry name" value="Sulphate_adenylyltransferase"/>
</dbReference>
<evidence type="ECO:0000256" key="4">
    <source>
        <dbReference type="ARBA" id="ARBA00022741"/>
    </source>
</evidence>
<dbReference type="HAMAP" id="MF_00066">
    <property type="entry name" value="Sulf_adenylyltr"/>
    <property type="match status" value="1"/>
</dbReference>
<comment type="caution">
    <text evidence="11">The sequence shown here is derived from an EMBL/GenBank/DDBJ whole genome shotgun (WGS) entry which is preliminary data.</text>
</comment>
<evidence type="ECO:0000313" key="12">
    <source>
        <dbReference type="Proteomes" id="UP000188597"/>
    </source>
</evidence>
<dbReference type="Gene3D" id="3.40.50.620">
    <property type="entry name" value="HUPs"/>
    <property type="match status" value="1"/>
</dbReference>
<dbReference type="OrthoDB" id="9804504at2"/>
<dbReference type="AlphaFoldDB" id="A0A1V3G6M8"/>
<evidence type="ECO:0000256" key="2">
    <source>
        <dbReference type="ARBA" id="ARBA00022679"/>
    </source>
</evidence>
<evidence type="ECO:0000256" key="7">
    <source>
        <dbReference type="ARBA" id="ARBA00049370"/>
    </source>
</evidence>
<keyword evidence="4 8" id="KW-0547">Nucleotide-binding</keyword>
<reference evidence="11 12" key="1">
    <citation type="submission" date="2016-11" db="EMBL/GenBank/DDBJ databases">
        <authorList>
            <person name="Jaros S."/>
            <person name="Januszkiewicz K."/>
            <person name="Wedrychowicz H."/>
        </authorList>
    </citation>
    <scope>NUCLEOTIDE SEQUENCE [LARGE SCALE GENOMIC DNA]</scope>
    <source>
        <strain evidence="11 12">Con a/3</strain>
    </source>
</reference>
<dbReference type="UniPathway" id="UPA00140">
    <property type="reaction ID" value="UER00204"/>
</dbReference>
<dbReference type="Pfam" id="PF01747">
    <property type="entry name" value="ATP-sulfurylase"/>
    <property type="match status" value="1"/>
</dbReference>
<keyword evidence="3 8" id="KW-0548">Nucleotidyltransferase</keyword>
<evidence type="ECO:0000256" key="3">
    <source>
        <dbReference type="ARBA" id="ARBA00022695"/>
    </source>
</evidence>
<dbReference type="GO" id="GO:0005524">
    <property type="term" value="F:ATP binding"/>
    <property type="evidence" value="ECO:0007669"/>
    <property type="project" value="UniProtKB-KW"/>
</dbReference>
<protein>
    <recommendedName>
        <fullName evidence="8">Sulfate adenylyltransferase</fullName>
        <ecNumber evidence="8">2.7.7.4</ecNumber>
    </recommendedName>
    <alternativeName>
        <fullName evidence="8">ATP-sulfurylase</fullName>
    </alternativeName>
    <alternativeName>
        <fullName evidence="8">Sulfate adenylate transferase</fullName>
        <shortName evidence="8">SAT</shortName>
    </alternativeName>
</protein>
<evidence type="ECO:0000256" key="6">
    <source>
        <dbReference type="ARBA" id="ARBA00037980"/>
    </source>
</evidence>
<name>A0A1V3G6M8_9BACL</name>
<organism evidence="11 12">
    <name type="scientific">Fictibacillus arsenicus</name>
    <dbReference type="NCBI Taxonomy" id="255247"/>
    <lineage>
        <taxon>Bacteria</taxon>
        <taxon>Bacillati</taxon>
        <taxon>Bacillota</taxon>
        <taxon>Bacilli</taxon>
        <taxon>Bacillales</taxon>
        <taxon>Fictibacillaceae</taxon>
        <taxon>Fictibacillus</taxon>
    </lineage>
</organism>
<evidence type="ECO:0000256" key="1">
    <source>
        <dbReference type="ARBA" id="ARBA00005048"/>
    </source>
</evidence>